<dbReference type="AlphaFoldDB" id="A0A1G6JWH5"/>
<evidence type="ECO:0000313" key="1">
    <source>
        <dbReference type="EMBL" id="SDC22755.1"/>
    </source>
</evidence>
<evidence type="ECO:0000313" key="2">
    <source>
        <dbReference type="Proteomes" id="UP000242662"/>
    </source>
</evidence>
<gene>
    <name evidence="1" type="ORF">SAMN05421737_106106</name>
</gene>
<accession>A0A1G6JWH5</accession>
<name>A0A1G6JWH5_9BACI</name>
<dbReference type="InterPro" id="IPR025544">
    <property type="entry name" value="YhzD"/>
</dbReference>
<protein>
    <submittedName>
        <fullName evidence="1">YhzD-like protein</fullName>
    </submittedName>
</protein>
<keyword evidence="2" id="KW-1185">Reference proteome</keyword>
<sequence>MIMVYFLTAFAKDGASLLNERFDATSDIEAMALAKDMLAKNDALERTHRLTRSGKLLLFAR</sequence>
<dbReference type="Pfam" id="PF14120">
    <property type="entry name" value="YhzD"/>
    <property type="match status" value="1"/>
</dbReference>
<dbReference type="Proteomes" id="UP000242662">
    <property type="component" value="Unassembled WGS sequence"/>
</dbReference>
<reference evidence="2" key="1">
    <citation type="submission" date="2016-09" db="EMBL/GenBank/DDBJ databases">
        <authorList>
            <person name="Varghese N."/>
            <person name="Submissions S."/>
        </authorList>
    </citation>
    <scope>NUCLEOTIDE SEQUENCE [LARGE SCALE GENOMIC DNA]</scope>
    <source>
        <strain evidence="2">25nlg</strain>
    </source>
</reference>
<dbReference type="EMBL" id="FMYM01000006">
    <property type="protein sequence ID" value="SDC22755.1"/>
    <property type="molecule type" value="Genomic_DNA"/>
</dbReference>
<organism evidence="1 2">
    <name type="scientific">Shouchella lonarensis</name>
    <dbReference type="NCBI Taxonomy" id="1464122"/>
    <lineage>
        <taxon>Bacteria</taxon>
        <taxon>Bacillati</taxon>
        <taxon>Bacillota</taxon>
        <taxon>Bacilli</taxon>
        <taxon>Bacillales</taxon>
        <taxon>Bacillaceae</taxon>
        <taxon>Shouchella</taxon>
    </lineage>
</organism>
<proteinExistence type="predicted"/>